<name>A0A225USH4_9STRA</name>
<accession>A0A225USH4</accession>
<dbReference type="Gene3D" id="3.30.420.10">
    <property type="entry name" value="Ribonuclease H-like superfamily/Ribonuclease H"/>
    <property type="match status" value="1"/>
</dbReference>
<dbReference type="GO" id="GO:0003676">
    <property type="term" value="F:nucleic acid binding"/>
    <property type="evidence" value="ECO:0007669"/>
    <property type="project" value="InterPro"/>
</dbReference>
<dbReference type="STRING" id="4795.A0A225USH4"/>
<dbReference type="PANTHER" id="PTHR11439:SF440">
    <property type="entry name" value="INTEGRASE CATALYTIC DOMAIN-CONTAINING PROTEIN"/>
    <property type="match status" value="1"/>
</dbReference>
<dbReference type="OrthoDB" id="126161at2759"/>
<dbReference type="PANTHER" id="PTHR11439">
    <property type="entry name" value="GAG-POL-RELATED RETROTRANSPOSON"/>
    <property type="match status" value="1"/>
</dbReference>
<reference evidence="2" key="1">
    <citation type="submission" date="2017-03" db="EMBL/GenBank/DDBJ databases">
        <title>Phytopthora megakarya and P. palmivora, two closely related causual agents of cacao black pod achieved similar genome size and gene model numbers by different mechanisms.</title>
        <authorList>
            <person name="Ali S."/>
            <person name="Shao J."/>
            <person name="Larry D.J."/>
            <person name="Kronmiller B."/>
            <person name="Shen D."/>
            <person name="Strem M.D."/>
            <person name="Melnick R.L."/>
            <person name="Guiltinan M.J."/>
            <person name="Tyler B.M."/>
            <person name="Meinhardt L.W."/>
            <person name="Bailey B.A."/>
        </authorList>
    </citation>
    <scope>NUCLEOTIDE SEQUENCE [LARGE SCALE GENOMIC DNA]</scope>
    <source>
        <strain evidence="2">zdho120</strain>
    </source>
</reference>
<comment type="caution">
    <text evidence="1">The sequence shown here is derived from an EMBL/GenBank/DDBJ whole genome shotgun (WGS) entry which is preliminary data.</text>
</comment>
<evidence type="ECO:0000313" key="2">
    <source>
        <dbReference type="Proteomes" id="UP000198211"/>
    </source>
</evidence>
<dbReference type="AlphaFoldDB" id="A0A225USH4"/>
<sequence>LSCYDKTHWVAVQRVLKYLEGTSTYGLLVDGNSRTVTYEVYIDASFACQTKERKSVTGYVNSMAGSSVSWCSSKQGSISLSTAEAELIALSEGAKESEWLWYLLSSLVPIEGNSVSSGKPVQVWCDSKAAISTVKHPGNHKAMKHIEIRFLFTRDPVEE</sequence>
<feature type="non-terminal residue" evidence="1">
    <location>
        <position position="1"/>
    </location>
</feature>
<protein>
    <submittedName>
        <fullName evidence="1">Polyprotein</fullName>
    </submittedName>
</protein>
<organism evidence="1 2">
    <name type="scientific">Phytophthora megakarya</name>
    <dbReference type="NCBI Taxonomy" id="4795"/>
    <lineage>
        <taxon>Eukaryota</taxon>
        <taxon>Sar</taxon>
        <taxon>Stramenopiles</taxon>
        <taxon>Oomycota</taxon>
        <taxon>Peronosporomycetes</taxon>
        <taxon>Peronosporales</taxon>
        <taxon>Peronosporaceae</taxon>
        <taxon>Phytophthora</taxon>
    </lineage>
</organism>
<evidence type="ECO:0000313" key="1">
    <source>
        <dbReference type="EMBL" id="OWY95963.1"/>
    </source>
</evidence>
<dbReference type="CDD" id="cd09272">
    <property type="entry name" value="RNase_HI_RT_Ty1"/>
    <property type="match status" value="1"/>
</dbReference>
<dbReference type="InterPro" id="IPR036397">
    <property type="entry name" value="RNaseH_sf"/>
</dbReference>
<gene>
    <name evidence="1" type="ORF">PHMEG_00033891</name>
</gene>
<keyword evidence="2" id="KW-1185">Reference proteome</keyword>
<dbReference type="Proteomes" id="UP000198211">
    <property type="component" value="Unassembled WGS sequence"/>
</dbReference>
<dbReference type="EMBL" id="NBNE01012258">
    <property type="protein sequence ID" value="OWY95963.1"/>
    <property type="molecule type" value="Genomic_DNA"/>
</dbReference>
<proteinExistence type="predicted"/>